<dbReference type="EMBL" id="FZNP01000031">
    <property type="protein sequence ID" value="SNS81124.1"/>
    <property type="molecule type" value="Genomic_DNA"/>
</dbReference>
<keyword evidence="1" id="KW-0812">Transmembrane</keyword>
<keyword evidence="4" id="KW-1185">Reference proteome</keyword>
<reference evidence="4" key="1">
    <citation type="submission" date="2017-06" db="EMBL/GenBank/DDBJ databases">
        <authorList>
            <person name="Varghese N."/>
            <person name="Submissions S."/>
        </authorList>
    </citation>
    <scope>NUCLEOTIDE SEQUENCE [LARGE SCALE GENOMIC DNA]</scope>
    <source>
        <strain evidence="4">DSM 44485</strain>
    </source>
</reference>
<dbReference type="RefSeq" id="WP_089316995.1">
    <property type="nucleotide sequence ID" value="NZ_FZNP01000031.1"/>
</dbReference>
<keyword evidence="1" id="KW-1133">Transmembrane helix</keyword>
<proteinExistence type="predicted"/>
<evidence type="ECO:0000256" key="1">
    <source>
        <dbReference type="SAM" id="Phobius"/>
    </source>
</evidence>
<dbReference type="InterPro" id="IPR011528">
    <property type="entry name" value="NERD"/>
</dbReference>
<evidence type="ECO:0000313" key="4">
    <source>
        <dbReference type="Proteomes" id="UP000198420"/>
    </source>
</evidence>
<dbReference type="PROSITE" id="PS50965">
    <property type="entry name" value="NERD"/>
    <property type="match status" value="1"/>
</dbReference>
<dbReference type="OrthoDB" id="4246706at2"/>
<sequence length="238" mass="25904">MARGLARQGRRRRLVLLAVGLAAVFVAAWWLTGSAQAALGLAVIALGAALARPALRDDAAAKWRRGAKGERSTARYLRPLERRGYTVLHDRNLDRPGDTANIDHLVIGPCGPVVVDSKNWHRNTMVRARRGRVIVGRTKGAKVIAATAMERRRVAQGLSADIGAPVTAHAVLAVHGARLPYWRRPEIEGIPLLRAKQVRRWITGLPAVHDPATVARLAEAAARRFPPYIAPADPSLRD</sequence>
<feature type="domain" description="NERD" evidence="2">
    <location>
        <begin position="65"/>
        <end position="181"/>
    </location>
</feature>
<feature type="transmembrane region" description="Helical" evidence="1">
    <location>
        <begin position="37"/>
        <end position="55"/>
    </location>
</feature>
<dbReference type="AlphaFoldDB" id="A0A239HLJ7"/>
<evidence type="ECO:0000259" key="2">
    <source>
        <dbReference type="PROSITE" id="PS50965"/>
    </source>
</evidence>
<organism evidence="3 4">
    <name type="scientific">Actinomadura mexicana</name>
    <dbReference type="NCBI Taxonomy" id="134959"/>
    <lineage>
        <taxon>Bacteria</taxon>
        <taxon>Bacillati</taxon>
        <taxon>Actinomycetota</taxon>
        <taxon>Actinomycetes</taxon>
        <taxon>Streptosporangiales</taxon>
        <taxon>Thermomonosporaceae</taxon>
        <taxon>Actinomadura</taxon>
    </lineage>
</organism>
<evidence type="ECO:0000313" key="3">
    <source>
        <dbReference type="EMBL" id="SNS81124.1"/>
    </source>
</evidence>
<feature type="transmembrane region" description="Helical" evidence="1">
    <location>
        <begin position="12"/>
        <end position="31"/>
    </location>
</feature>
<dbReference type="Pfam" id="PF08378">
    <property type="entry name" value="NERD"/>
    <property type="match status" value="1"/>
</dbReference>
<accession>A0A239HLJ7</accession>
<keyword evidence="1" id="KW-0472">Membrane</keyword>
<protein>
    <submittedName>
        <fullName evidence="3">Nuclease-related domain-containing protein</fullName>
    </submittedName>
</protein>
<name>A0A239HLJ7_9ACTN</name>
<dbReference type="Proteomes" id="UP000198420">
    <property type="component" value="Unassembled WGS sequence"/>
</dbReference>
<gene>
    <name evidence="3" type="ORF">SAMN06265355_13147</name>
</gene>